<protein>
    <submittedName>
        <fullName evidence="3">Uncharacterized protein</fullName>
    </submittedName>
</protein>
<dbReference type="GeneID" id="94288089"/>
<feature type="region of interest" description="Disordered" evidence="1">
    <location>
        <begin position="49"/>
        <end position="89"/>
    </location>
</feature>
<evidence type="ECO:0000256" key="1">
    <source>
        <dbReference type="SAM" id="MobiDB-lite"/>
    </source>
</evidence>
<dbReference type="KEGG" id="phet:94288089"/>
<sequence length="334" mass="36471">MRRFHSVTALRLGQCGGVPHCPARQPCSTAIGARRFCTRATRVLFAFSGRSRAGSPPSTFPPPAKASAVRSEEISSETPPPLPPLPDTRAAFSTQEAPISTEVASPGAAAEPTTGGAEHLMTDAFAQPRSPPLPPPPSPPRQDSLLRRLLASWQQGVVASIGAVMGIGFLVYFLYTPVKEDTVHHTAVVASEALADSRLREQAVQLTKDVLLEVLRNPKSLDATVDVVVTLLGREETKIAVSSLLQSLFEDHYTQEVTKKFVLRVVQDPWIQDQLQMITEEQVRKLLNNAAIKTELSKFLLKSAMESLEKPQLHYEAAKAVRHSVASLANFWWS</sequence>
<organism evidence="3 4">
    <name type="scientific">Porcisia hertigi</name>
    <dbReference type="NCBI Taxonomy" id="2761500"/>
    <lineage>
        <taxon>Eukaryota</taxon>
        <taxon>Discoba</taxon>
        <taxon>Euglenozoa</taxon>
        <taxon>Kinetoplastea</taxon>
        <taxon>Metakinetoplastina</taxon>
        <taxon>Trypanosomatida</taxon>
        <taxon>Trypanosomatidae</taxon>
        <taxon>Leishmaniinae</taxon>
        <taxon>Porcisia</taxon>
    </lineage>
</organism>
<reference evidence="3 4" key="1">
    <citation type="submission" date="2021-02" db="EMBL/GenBank/DDBJ databases">
        <title>Porcisia hertigi Genome sequencing and assembly.</title>
        <authorList>
            <person name="Almutairi H."/>
            <person name="Gatherer D."/>
        </authorList>
    </citation>
    <scope>NUCLEOTIDE SEQUENCE [LARGE SCALE GENOMIC DNA]</scope>
    <source>
        <strain evidence="3 4">C119</strain>
    </source>
</reference>
<keyword evidence="2" id="KW-0472">Membrane</keyword>
<feature type="transmembrane region" description="Helical" evidence="2">
    <location>
        <begin position="156"/>
        <end position="175"/>
    </location>
</feature>
<keyword evidence="2" id="KW-0812">Transmembrane</keyword>
<dbReference type="Proteomes" id="UP000674318">
    <property type="component" value="Unassembled WGS sequence"/>
</dbReference>
<dbReference type="PANTHER" id="PTHR37935">
    <property type="entry name" value="CHROMOSOME UNDETERMINED SCAFFOLD_14, WHOLE GENOME SHOTGUN SEQUENCE"/>
    <property type="match status" value="1"/>
</dbReference>
<keyword evidence="2" id="KW-1133">Transmembrane helix</keyword>
<evidence type="ECO:0000313" key="3">
    <source>
        <dbReference type="EMBL" id="KAG5494134.1"/>
    </source>
</evidence>
<evidence type="ECO:0000313" key="4">
    <source>
        <dbReference type="Proteomes" id="UP000674318"/>
    </source>
</evidence>
<proteinExistence type="predicted"/>
<keyword evidence="4" id="KW-1185">Reference proteome</keyword>
<comment type="caution">
    <text evidence="3">The sequence shown here is derived from an EMBL/GenBank/DDBJ whole genome shotgun (WGS) entry which is preliminary data.</text>
</comment>
<dbReference type="EMBL" id="JAFJZO010000034">
    <property type="protein sequence ID" value="KAG5494134.1"/>
    <property type="molecule type" value="Genomic_DNA"/>
</dbReference>
<gene>
    <name evidence="3" type="ORF">JKF63_01969</name>
</gene>
<dbReference type="RefSeq" id="XP_067754169.1">
    <property type="nucleotide sequence ID" value="XM_067898012.1"/>
</dbReference>
<accession>A0A836L0V7</accession>
<evidence type="ECO:0000256" key="2">
    <source>
        <dbReference type="SAM" id="Phobius"/>
    </source>
</evidence>
<dbReference type="AlphaFoldDB" id="A0A836L0V7"/>
<dbReference type="OrthoDB" id="276540at2759"/>
<dbReference type="PANTHER" id="PTHR37935:SF1">
    <property type="entry name" value="CHROMOSOME UNDETERMINED SCAFFOLD_14, WHOLE GENOME SHOTGUN SEQUENCE"/>
    <property type="match status" value="1"/>
</dbReference>
<name>A0A836L0V7_9TRYP</name>